<evidence type="ECO:0000256" key="6">
    <source>
        <dbReference type="ARBA" id="ARBA00022840"/>
    </source>
</evidence>
<dbReference type="Pfam" id="PF00609">
    <property type="entry name" value="DAGK_acc"/>
    <property type="match status" value="1"/>
</dbReference>
<protein>
    <recommendedName>
        <fullName evidence="8">Diacylglycerol kinase</fullName>
        <shortName evidence="8">DAG kinase</shortName>
        <ecNumber evidence="8">2.7.1.107</ecNumber>
    </recommendedName>
</protein>
<evidence type="ECO:0000259" key="10">
    <source>
        <dbReference type="PROSITE" id="PS50146"/>
    </source>
</evidence>
<evidence type="ECO:0000256" key="9">
    <source>
        <dbReference type="SAM" id="MobiDB-lite"/>
    </source>
</evidence>
<gene>
    <name evidence="11" type="ORF">ZOSMA_182G00200</name>
</gene>
<dbReference type="InterPro" id="IPR037607">
    <property type="entry name" value="DGK"/>
</dbReference>
<keyword evidence="12" id="KW-1185">Reference proteome</keyword>
<dbReference type="Gene3D" id="2.60.200.40">
    <property type="match status" value="1"/>
</dbReference>
<accession>A0A0K9PSW1</accession>
<name>A0A0K9PSW1_ZOSMR</name>
<comment type="catalytic activity">
    <reaction evidence="8">
        <text>a 1,2-diacyl-sn-glycerol + ATP = a 1,2-diacyl-sn-glycero-3-phosphate + ADP + H(+)</text>
        <dbReference type="Rhea" id="RHEA:10272"/>
        <dbReference type="ChEBI" id="CHEBI:15378"/>
        <dbReference type="ChEBI" id="CHEBI:17815"/>
        <dbReference type="ChEBI" id="CHEBI:30616"/>
        <dbReference type="ChEBI" id="CHEBI:58608"/>
        <dbReference type="ChEBI" id="CHEBI:456216"/>
        <dbReference type="EC" id="2.7.1.107"/>
    </reaction>
</comment>
<keyword evidence="3 8" id="KW-0547">Nucleotide-binding</keyword>
<keyword evidence="7" id="KW-0346">Stress response</keyword>
<dbReference type="SMART" id="SM00046">
    <property type="entry name" value="DAGKc"/>
    <property type="match status" value="1"/>
</dbReference>
<dbReference type="GO" id="GO:0004143">
    <property type="term" value="F:ATP-dependent diacylglycerol kinase activity"/>
    <property type="evidence" value="ECO:0000318"/>
    <property type="project" value="GO_Central"/>
</dbReference>
<dbReference type="GO" id="GO:0007200">
    <property type="term" value="P:phospholipase C-activating G protein-coupled receptor signaling pathway"/>
    <property type="evidence" value="ECO:0007669"/>
    <property type="project" value="InterPro"/>
</dbReference>
<feature type="compositionally biased region" description="Basic and acidic residues" evidence="9">
    <location>
        <begin position="35"/>
        <end position="54"/>
    </location>
</feature>
<keyword evidence="4 8" id="KW-0418">Kinase</keyword>
<dbReference type="EC" id="2.7.1.107" evidence="8"/>
<reference evidence="12" key="1">
    <citation type="journal article" date="2016" name="Nature">
        <title>The genome of the seagrass Zostera marina reveals angiosperm adaptation to the sea.</title>
        <authorList>
            <person name="Olsen J.L."/>
            <person name="Rouze P."/>
            <person name="Verhelst B."/>
            <person name="Lin Y.-C."/>
            <person name="Bayer T."/>
            <person name="Collen J."/>
            <person name="Dattolo E."/>
            <person name="De Paoli E."/>
            <person name="Dittami S."/>
            <person name="Maumus F."/>
            <person name="Michel G."/>
            <person name="Kersting A."/>
            <person name="Lauritano C."/>
            <person name="Lohaus R."/>
            <person name="Toepel M."/>
            <person name="Tonon T."/>
            <person name="Vanneste K."/>
            <person name="Amirebrahimi M."/>
            <person name="Brakel J."/>
            <person name="Bostroem C."/>
            <person name="Chovatia M."/>
            <person name="Grimwood J."/>
            <person name="Jenkins J.W."/>
            <person name="Jueterbock A."/>
            <person name="Mraz A."/>
            <person name="Stam W.T."/>
            <person name="Tice H."/>
            <person name="Bornberg-Bauer E."/>
            <person name="Green P.J."/>
            <person name="Pearson G.A."/>
            <person name="Procaccini G."/>
            <person name="Duarte C.M."/>
            <person name="Schmutz J."/>
            <person name="Reusch T.B.H."/>
            <person name="Van de Peer Y."/>
        </authorList>
    </citation>
    <scope>NUCLEOTIDE SEQUENCE [LARGE SCALE GENOMIC DNA]</scope>
    <source>
        <strain evidence="12">cv. Finnish</strain>
    </source>
</reference>
<dbReference type="GO" id="GO:0006952">
    <property type="term" value="P:defense response"/>
    <property type="evidence" value="ECO:0007669"/>
    <property type="project" value="UniProtKB-KW"/>
</dbReference>
<dbReference type="GO" id="GO:0046486">
    <property type="term" value="P:glycerolipid metabolic process"/>
    <property type="evidence" value="ECO:0000318"/>
    <property type="project" value="GO_Central"/>
</dbReference>
<comment type="caution">
    <text evidence="11">The sequence shown here is derived from an EMBL/GenBank/DDBJ whole genome shotgun (WGS) entry which is preliminary data.</text>
</comment>
<dbReference type="GO" id="GO:0005524">
    <property type="term" value="F:ATP binding"/>
    <property type="evidence" value="ECO:0007669"/>
    <property type="project" value="UniProtKB-KW"/>
</dbReference>
<dbReference type="Pfam" id="PF00781">
    <property type="entry name" value="DAGK_cat"/>
    <property type="match status" value="1"/>
</dbReference>
<evidence type="ECO:0000256" key="1">
    <source>
        <dbReference type="ARBA" id="ARBA00009280"/>
    </source>
</evidence>
<feature type="domain" description="DAGKc" evidence="10">
    <location>
        <begin position="157"/>
        <end position="313"/>
    </location>
</feature>
<dbReference type="PROSITE" id="PS50146">
    <property type="entry name" value="DAGK"/>
    <property type="match status" value="1"/>
</dbReference>
<dbReference type="InterPro" id="IPR017438">
    <property type="entry name" value="ATP-NAD_kinase_N"/>
</dbReference>
<dbReference type="STRING" id="29655.A0A0K9PSW1"/>
<dbReference type="SUPFAM" id="SSF111331">
    <property type="entry name" value="NAD kinase/diacylglycerol kinase-like"/>
    <property type="match status" value="1"/>
</dbReference>
<dbReference type="OrthoDB" id="242257at2759"/>
<dbReference type="FunFam" id="2.60.200.40:FF:000011">
    <property type="entry name" value="diacylglycerol kinase"/>
    <property type="match status" value="1"/>
</dbReference>
<evidence type="ECO:0000256" key="2">
    <source>
        <dbReference type="ARBA" id="ARBA00022679"/>
    </source>
</evidence>
<dbReference type="PANTHER" id="PTHR11255">
    <property type="entry name" value="DIACYLGLYCEROL KINASE"/>
    <property type="match status" value="1"/>
</dbReference>
<dbReference type="Proteomes" id="UP000036987">
    <property type="component" value="Unassembled WGS sequence"/>
</dbReference>
<dbReference type="AlphaFoldDB" id="A0A0K9PSW1"/>
<dbReference type="InterPro" id="IPR016064">
    <property type="entry name" value="NAD/diacylglycerol_kinase_sf"/>
</dbReference>
<dbReference type="OMA" id="VYSGYSC"/>
<keyword evidence="2 8" id="KW-0808">Transferase</keyword>
<evidence type="ECO:0000313" key="12">
    <source>
        <dbReference type="Proteomes" id="UP000036987"/>
    </source>
</evidence>
<sequence>MSDVGDDCLEQREMSDVGEDHLEQKEMSDVGDDCQEQREMSDMGEDRLEQKEMSDVGDDCLEQREMSDMGEDRLEQREMSDLGDDQSVQMSATRSPTRPWLVESFMGRGVLGVRVDKEELRRKIQIPDYIRKAFSEAVRSKYIGGDFDFCVEEVVDPPDSPIVVFVNSKSGGRQGAALKGWLQNFVGEEQVFDISLINPLDFVRYGLASLEHLAWTGDYCAKQIRNKLRIMVAGGDGTVGWVLGCLGELYEYDRMPVPPIGIIPLGTGNDLSRSFGWGGSFPFVWRSAVKRSITKAITGGICLLDSWRVMVTIKSQETVLLPHSLKRINEHTFRYAKEGFDGSFPKDVSCFGGVFYNYFSIGMDAQVAYGFHHLRDEKPFLAQGPIANKLIYSGYSCTQGWFFTPCLSDPGLRGLKNIVRLYIKKTDSLEWQQVRFPSSVRAIIALNLHNYGSGRQPWGHLKPEYMEKKGFVESDSADGLLEIFGLKEGWHASFVMSELISAKHIAQATSVRLEIKPGDCKGAFMQMDGEPWKHPIDDEHSTFVDIKRVPNQSIMINGE</sequence>
<evidence type="ECO:0000256" key="5">
    <source>
        <dbReference type="ARBA" id="ARBA00022821"/>
    </source>
</evidence>
<evidence type="ECO:0000256" key="4">
    <source>
        <dbReference type="ARBA" id="ARBA00022777"/>
    </source>
</evidence>
<evidence type="ECO:0000313" key="11">
    <source>
        <dbReference type="EMBL" id="KMZ71330.1"/>
    </source>
</evidence>
<keyword evidence="6 8" id="KW-0067">ATP-binding</keyword>
<dbReference type="SMART" id="SM00045">
    <property type="entry name" value="DAGKa"/>
    <property type="match status" value="1"/>
</dbReference>
<dbReference type="InterPro" id="IPR000756">
    <property type="entry name" value="Diacylglycerol_kin_accessory"/>
</dbReference>
<dbReference type="FunFam" id="3.40.50.10330:FF:000023">
    <property type="entry name" value="diacylglycerol kinase"/>
    <property type="match status" value="1"/>
</dbReference>
<feature type="region of interest" description="Disordered" evidence="9">
    <location>
        <begin position="1"/>
        <end position="56"/>
    </location>
</feature>
<evidence type="ECO:0000256" key="3">
    <source>
        <dbReference type="ARBA" id="ARBA00022741"/>
    </source>
</evidence>
<dbReference type="GO" id="GO:0035556">
    <property type="term" value="P:intracellular signal transduction"/>
    <property type="evidence" value="ECO:0000318"/>
    <property type="project" value="GO_Central"/>
</dbReference>
<dbReference type="Gene3D" id="3.40.50.10330">
    <property type="entry name" value="Probable inorganic polyphosphate/atp-NAD kinase, domain 1"/>
    <property type="match status" value="1"/>
</dbReference>
<dbReference type="PANTHER" id="PTHR11255:SF80">
    <property type="entry name" value="EYE-SPECIFIC DIACYLGLYCEROL KINASE"/>
    <property type="match status" value="1"/>
</dbReference>
<dbReference type="GO" id="GO:0016020">
    <property type="term" value="C:membrane"/>
    <property type="evidence" value="ECO:0000318"/>
    <property type="project" value="GO_Central"/>
</dbReference>
<evidence type="ECO:0000256" key="8">
    <source>
        <dbReference type="RuleBase" id="RU361128"/>
    </source>
</evidence>
<dbReference type="InterPro" id="IPR001206">
    <property type="entry name" value="Diacylglycerol_kinase_cat_dom"/>
</dbReference>
<keyword evidence="5" id="KW-0611">Plant defense</keyword>
<evidence type="ECO:0000256" key="7">
    <source>
        <dbReference type="ARBA" id="ARBA00023016"/>
    </source>
</evidence>
<feature type="compositionally biased region" description="Basic and acidic residues" evidence="9">
    <location>
        <begin position="9"/>
        <end position="28"/>
    </location>
</feature>
<proteinExistence type="inferred from homology"/>
<comment type="similarity">
    <text evidence="1 8">Belongs to the eukaryotic diacylglycerol kinase family.</text>
</comment>
<organism evidence="11 12">
    <name type="scientific">Zostera marina</name>
    <name type="common">Eelgrass</name>
    <dbReference type="NCBI Taxonomy" id="29655"/>
    <lineage>
        <taxon>Eukaryota</taxon>
        <taxon>Viridiplantae</taxon>
        <taxon>Streptophyta</taxon>
        <taxon>Embryophyta</taxon>
        <taxon>Tracheophyta</taxon>
        <taxon>Spermatophyta</taxon>
        <taxon>Magnoliopsida</taxon>
        <taxon>Liliopsida</taxon>
        <taxon>Zosteraceae</taxon>
        <taxon>Zostera</taxon>
    </lineage>
</organism>
<dbReference type="EMBL" id="LFYR01000678">
    <property type="protein sequence ID" value="KMZ71330.1"/>
    <property type="molecule type" value="Genomic_DNA"/>
</dbReference>